<dbReference type="SUPFAM" id="SSF48239">
    <property type="entry name" value="Terpenoid cyclases/Protein prenyltransferases"/>
    <property type="match status" value="1"/>
</dbReference>
<keyword evidence="1" id="KW-0677">Repeat</keyword>
<organism evidence="4 5">
    <name type="scientific">Clostridium cochlearium</name>
    <dbReference type="NCBI Taxonomy" id="1494"/>
    <lineage>
        <taxon>Bacteria</taxon>
        <taxon>Bacillati</taxon>
        <taxon>Bacillota</taxon>
        <taxon>Clostridia</taxon>
        <taxon>Eubacteriales</taxon>
        <taxon>Clostridiaceae</taxon>
        <taxon>Clostridium</taxon>
    </lineage>
</organism>
<feature type="domain" description="Prenyltransferase alpha-alpha toroid" evidence="3">
    <location>
        <begin position="157"/>
        <end position="229"/>
    </location>
</feature>
<feature type="chain" id="PRO_5038797743" description="Prenyltransferase alpha-alpha toroid domain-containing protein" evidence="2">
    <location>
        <begin position="27"/>
        <end position="479"/>
    </location>
</feature>
<sequence length="479" mass="53673">MFKKKLFRSFICTFLTFLMVFTSVNVGTLRTKKVFAETIKEGSANYVKNSATELEGLKEEKEIKEDKNYKELVQVAVAKASDWMIKNFDKEDGHWQAIAISRAGKEVPKIYMELLNKGEKLPDDKQGQYGKFILGILAAGGNPENVAEHNLYKDMIKNVSYSSESFNMWGLPWDLAALNAIDYELPKDCGFTKEDLVKQILSKKVEDGGFSGFGNATDVDVTGFSTVALYPYYHKDDNVKNAMDSSVEKLSQVQNEDGGFKGSWGSGSNINSAAQALMAITLAGQDPTSGKFTKTEGNLIDYILGLQNEDGSFNWKKGDKGNIKIATEQTVYALDQYLYYLEGKGSIWEFDKKIVDEPEKPEQPKEPVKPVEEKFKVERIGEGNLKKGSSAEIKFDIENISKRDEEVTLAVILYDKKDKKEMINHSYVKKILKAGEKEIFAAGFIIPEEGDYVVKAIICDNLNTNKMNVLVKPIEIAVE</sequence>
<feature type="domain" description="Prenyltransferase alpha-alpha toroid" evidence="3">
    <location>
        <begin position="243"/>
        <end position="318"/>
    </location>
</feature>
<proteinExistence type="predicted"/>
<dbReference type="Gene3D" id="1.50.10.20">
    <property type="match status" value="1"/>
</dbReference>
<feature type="signal peptide" evidence="2">
    <location>
        <begin position="1"/>
        <end position="26"/>
    </location>
</feature>
<dbReference type="RefSeq" id="WP_171303225.1">
    <property type="nucleotide sequence ID" value="NZ_JABFIF010000007.1"/>
</dbReference>
<reference evidence="4 5" key="1">
    <citation type="submission" date="2020-05" db="EMBL/GenBank/DDBJ databases">
        <title>Draft genome sequence of Clostridium cochlearium strain AGROS13 isolated from a sheep dairy farm in New Zealand.</title>
        <authorList>
            <person name="Gupta T.B."/>
            <person name="Jauregui R."/>
            <person name="Risson A.N."/>
            <person name="Brightwell G."/>
            <person name="Maclean P."/>
        </authorList>
    </citation>
    <scope>NUCLEOTIDE SEQUENCE [LARGE SCALE GENOMIC DNA]</scope>
    <source>
        <strain evidence="4 5">AGROS13</strain>
    </source>
</reference>
<gene>
    <name evidence="4" type="ORF">HMJ28_05465</name>
</gene>
<dbReference type="InterPro" id="IPR001330">
    <property type="entry name" value="Prenyltrans"/>
</dbReference>
<dbReference type="InterPro" id="IPR008930">
    <property type="entry name" value="Terpenoid_cyclase/PrenylTrfase"/>
</dbReference>
<comment type="caution">
    <text evidence="4">The sequence shown here is derived from an EMBL/GenBank/DDBJ whole genome shotgun (WGS) entry which is preliminary data.</text>
</comment>
<evidence type="ECO:0000259" key="3">
    <source>
        <dbReference type="Pfam" id="PF00432"/>
    </source>
</evidence>
<protein>
    <recommendedName>
        <fullName evidence="3">Prenyltransferase alpha-alpha toroid domain-containing protein</fullName>
    </recommendedName>
</protein>
<evidence type="ECO:0000256" key="1">
    <source>
        <dbReference type="ARBA" id="ARBA00022737"/>
    </source>
</evidence>
<evidence type="ECO:0000313" key="5">
    <source>
        <dbReference type="Proteomes" id="UP000528432"/>
    </source>
</evidence>
<keyword evidence="2" id="KW-0732">Signal</keyword>
<dbReference type="Proteomes" id="UP000528432">
    <property type="component" value="Unassembled WGS sequence"/>
</dbReference>
<dbReference type="AlphaFoldDB" id="A0A7Y3XXT6"/>
<dbReference type="CDD" id="cd00688">
    <property type="entry name" value="ISOPREN_C2_like"/>
    <property type="match status" value="1"/>
</dbReference>
<dbReference type="EMBL" id="JABFIF010000007">
    <property type="protein sequence ID" value="NOH15846.1"/>
    <property type="molecule type" value="Genomic_DNA"/>
</dbReference>
<dbReference type="Pfam" id="PF00432">
    <property type="entry name" value="Prenyltrans"/>
    <property type="match status" value="2"/>
</dbReference>
<evidence type="ECO:0000313" key="4">
    <source>
        <dbReference type="EMBL" id="NOH15846.1"/>
    </source>
</evidence>
<accession>A0A7Y3XXT6</accession>
<dbReference type="GO" id="GO:0003824">
    <property type="term" value="F:catalytic activity"/>
    <property type="evidence" value="ECO:0007669"/>
    <property type="project" value="InterPro"/>
</dbReference>
<evidence type="ECO:0000256" key="2">
    <source>
        <dbReference type="SAM" id="SignalP"/>
    </source>
</evidence>
<name>A0A7Y3XXT6_CLOCO</name>